<feature type="transmembrane region" description="Helical" evidence="1">
    <location>
        <begin position="707"/>
        <end position="729"/>
    </location>
</feature>
<keyword evidence="1" id="KW-0812">Transmembrane</keyword>
<sequence>MENKSGESFQEYAQRWGERASMVCPPFEEKEMMIFLNTLKNLYFDLILIVERVKDAVKRKNIVDTSVLLALVEQAVKKTPAKKKKGEVQMISRNNGKTETGSSYLHSVANTESTKIGSKRNLISPTIPRQYDGPPPRDFDPNATCDFHFGAAGHSIENYKVLKHLVQDLLDHRILKFEGVPNIKTNPLPNHLEGDISAILVEEDDCIDFNAIQVPWKKLFYALKMQGYLGPAEACNEESFEGICEYNFSAQEHSLEDCKDFKKELPRPFIYKDDRQVPWNYNIQIITTRGTERKVEEAEVENLSLGLRGITRSGRCYTSKELEKRRKELGKALEDPSKKKIIEGEVEDFLRIIKNSEYNVVKQLNKMLAHISVFSLLLASRVHRKALVKVMNEAHVPKDITGPSFENMVTTILATNQLSFLDDELPPEGRGHVKALYITVKTRERIVTKVLIDNGSTLKVCHMSTLEKLIIDQSIVRSSNMIIKAFDGTRREVFGEIDLSVEIGPQAYNISFQVLRVDLPYNMLLGRLWLHTAGAIPPSLHQKMKFINGNQLVTILAEEPISIHNDPTVPYIDNNIAPEASFHYFEFVLMIHNGLGSSNQGIPTMIALKENKDGYELGYILTRKDRQQAFETWRLKTLARVKGEKMLEKSIFIPHIKTTFPAPAMVIHPDEIMKLEDEEEEELILLFAEDFGVNTVTYKECRCRKKYLYLFILSFLLSILLDCGLISYFQTPTLIGLDENLVF</sequence>
<reference evidence="2" key="1">
    <citation type="submission" date="2018-02" db="EMBL/GenBank/DDBJ databases">
        <authorList>
            <person name="Cohen D.B."/>
            <person name="Kent A.D."/>
        </authorList>
    </citation>
    <scope>NUCLEOTIDE SEQUENCE</scope>
</reference>
<evidence type="ECO:0000256" key="1">
    <source>
        <dbReference type="SAM" id="Phobius"/>
    </source>
</evidence>
<dbReference type="InterPro" id="IPR021109">
    <property type="entry name" value="Peptidase_aspartic_dom_sf"/>
</dbReference>
<name>A0A2N9G3I3_FAGSY</name>
<organism evidence="2">
    <name type="scientific">Fagus sylvatica</name>
    <name type="common">Beechnut</name>
    <dbReference type="NCBI Taxonomy" id="28930"/>
    <lineage>
        <taxon>Eukaryota</taxon>
        <taxon>Viridiplantae</taxon>
        <taxon>Streptophyta</taxon>
        <taxon>Embryophyta</taxon>
        <taxon>Tracheophyta</taxon>
        <taxon>Spermatophyta</taxon>
        <taxon>Magnoliopsida</taxon>
        <taxon>eudicotyledons</taxon>
        <taxon>Gunneridae</taxon>
        <taxon>Pentapetalae</taxon>
        <taxon>rosids</taxon>
        <taxon>fabids</taxon>
        <taxon>Fagales</taxon>
        <taxon>Fagaceae</taxon>
        <taxon>Fagus</taxon>
    </lineage>
</organism>
<dbReference type="EMBL" id="OIVN01001443">
    <property type="protein sequence ID" value="SPC93985.1"/>
    <property type="molecule type" value="Genomic_DNA"/>
</dbReference>
<evidence type="ECO:0000313" key="2">
    <source>
        <dbReference type="EMBL" id="SPC93985.1"/>
    </source>
</evidence>
<dbReference type="Gene3D" id="2.40.70.10">
    <property type="entry name" value="Acid Proteases"/>
    <property type="match status" value="1"/>
</dbReference>
<accession>A0A2N9G3I3</accession>
<proteinExistence type="predicted"/>
<keyword evidence="1" id="KW-1133">Transmembrane helix</keyword>
<dbReference type="PANTHER" id="PTHR32108:SF9">
    <property type="entry name" value="REVERSE TRANSCRIPTASE RNASE H-LIKE DOMAIN-CONTAINING PROTEIN"/>
    <property type="match status" value="1"/>
</dbReference>
<gene>
    <name evidence="2" type="ORF">FSB_LOCUS21867</name>
</gene>
<protein>
    <submittedName>
        <fullName evidence="2">Uncharacterized protein</fullName>
    </submittedName>
</protein>
<dbReference type="AlphaFoldDB" id="A0A2N9G3I3"/>
<keyword evidence="1" id="KW-0472">Membrane</keyword>
<dbReference type="PANTHER" id="PTHR32108">
    <property type="entry name" value="DNA-DIRECTED RNA POLYMERASE SUBUNIT ALPHA"/>
    <property type="match status" value="1"/>
</dbReference>
<dbReference type="CDD" id="cd00303">
    <property type="entry name" value="retropepsin_like"/>
    <property type="match status" value="1"/>
</dbReference>